<dbReference type="InterPro" id="IPR036465">
    <property type="entry name" value="vWFA_dom_sf"/>
</dbReference>
<gene>
    <name evidence="2" type="ORF">TPC1_14117</name>
</gene>
<dbReference type="GO" id="GO:0016567">
    <property type="term" value="P:protein ubiquitination"/>
    <property type="evidence" value="ECO:0007669"/>
    <property type="project" value="TreeGrafter"/>
</dbReference>
<feature type="non-terminal residue" evidence="2">
    <location>
        <position position="262"/>
    </location>
</feature>
<reference evidence="2" key="1">
    <citation type="submission" date="2015-07" db="EMBL/GenBank/DDBJ databases">
        <title>Adaptation to a free-living lifestyle via gene acquisitions in the diplomonad Trepomonas sp. PC1.</title>
        <authorList>
            <person name="Xu F."/>
            <person name="Jerlstrom-Hultqvist J."/>
            <person name="Kolisko M."/>
            <person name="Simpson A.G.B."/>
            <person name="Roger A.J."/>
            <person name="Svard S.G."/>
            <person name="Andersson J.O."/>
        </authorList>
    </citation>
    <scope>NUCLEOTIDE SEQUENCE</scope>
    <source>
        <strain evidence="2">PC1</strain>
    </source>
</reference>
<proteinExistence type="predicted"/>
<sequence>EMVADNIINDTYNSYEQIIKDLKIIGVQKFQSLFFIDFSASNNIRQNHIKVLKENPYFKTLHAIKKVISDFDEDQIYPTYRFGCVRTKDHIVLPLGKKENDYSPEQPHEAEIKGFNEVIQTYQTACDHITMSGPTALNAAFKKSIEYSQQIRNRHIISFILTDGGSSCPLLDIQTLKEASNYPINFIIISAGPQKDENLQLLDDVIGREFDNCQFVCLQNIQELTDAQFVSEINADVLALHMFMEIPESHKKMLELGILIHE</sequence>
<dbReference type="GO" id="GO:0005634">
    <property type="term" value="C:nucleus"/>
    <property type="evidence" value="ECO:0007669"/>
    <property type="project" value="TreeGrafter"/>
</dbReference>
<feature type="non-terminal residue" evidence="2">
    <location>
        <position position="1"/>
    </location>
</feature>
<evidence type="ECO:0000313" key="2">
    <source>
        <dbReference type="EMBL" id="JAP93563.1"/>
    </source>
</evidence>
<evidence type="ECO:0000259" key="1">
    <source>
        <dbReference type="Pfam" id="PF07002"/>
    </source>
</evidence>
<dbReference type="PANTHER" id="PTHR45751">
    <property type="entry name" value="COPINE FAMILY PROTEIN 1"/>
    <property type="match status" value="1"/>
</dbReference>
<dbReference type="SUPFAM" id="SSF53300">
    <property type="entry name" value="vWA-like"/>
    <property type="match status" value="1"/>
</dbReference>
<dbReference type="Gene3D" id="3.40.50.410">
    <property type="entry name" value="von Willebrand factor, type A domain"/>
    <property type="match status" value="1"/>
</dbReference>
<dbReference type="GO" id="GO:0004842">
    <property type="term" value="F:ubiquitin-protein transferase activity"/>
    <property type="evidence" value="ECO:0007669"/>
    <property type="project" value="TreeGrafter"/>
</dbReference>
<protein>
    <submittedName>
        <fullName evidence="2">Copine I</fullName>
    </submittedName>
</protein>
<name>A0A146K9R3_9EUKA</name>
<dbReference type="InterPro" id="IPR052079">
    <property type="entry name" value="E3_ligase/Copine_domain"/>
</dbReference>
<dbReference type="EMBL" id="GDID01003043">
    <property type="protein sequence ID" value="JAP93563.1"/>
    <property type="molecule type" value="Transcribed_RNA"/>
</dbReference>
<dbReference type="PANTHER" id="PTHR45751:SF11">
    <property type="entry name" value="COPINE FAMILY PROTEIN 2"/>
    <property type="match status" value="1"/>
</dbReference>
<dbReference type="InterPro" id="IPR010734">
    <property type="entry name" value="Copine_C"/>
</dbReference>
<organism evidence="2">
    <name type="scientific">Trepomonas sp. PC1</name>
    <dbReference type="NCBI Taxonomy" id="1076344"/>
    <lineage>
        <taxon>Eukaryota</taxon>
        <taxon>Metamonada</taxon>
        <taxon>Diplomonadida</taxon>
        <taxon>Hexamitidae</taxon>
        <taxon>Hexamitinae</taxon>
        <taxon>Trepomonas</taxon>
    </lineage>
</organism>
<dbReference type="Pfam" id="PF07002">
    <property type="entry name" value="Copine"/>
    <property type="match status" value="1"/>
</dbReference>
<dbReference type="AlphaFoldDB" id="A0A146K9R3"/>
<feature type="domain" description="Copine C-terminal" evidence="1">
    <location>
        <begin position="50"/>
        <end position="257"/>
    </location>
</feature>
<accession>A0A146K9R3</accession>